<dbReference type="EMBL" id="VUMH01000015">
    <property type="protein sequence ID" value="MSS28858.1"/>
    <property type="molecule type" value="Genomic_DNA"/>
</dbReference>
<comment type="caution">
    <text evidence="3">The sequence shown here is derived from an EMBL/GenBank/DDBJ whole genome shotgun (WGS) entry which is preliminary data.</text>
</comment>
<dbReference type="InterPro" id="IPR035919">
    <property type="entry name" value="EAL_sf"/>
</dbReference>
<dbReference type="PANTHER" id="PTHR44757:SF2">
    <property type="entry name" value="BIOFILM ARCHITECTURE MAINTENANCE PROTEIN MBAA"/>
    <property type="match status" value="1"/>
</dbReference>
<dbReference type="SUPFAM" id="SSF55785">
    <property type="entry name" value="PYP-like sensor domain (PAS domain)"/>
    <property type="match status" value="2"/>
</dbReference>
<dbReference type="InterPro" id="IPR029787">
    <property type="entry name" value="Nucleotide_cyclase"/>
</dbReference>
<dbReference type="Proteomes" id="UP000477488">
    <property type="component" value="Unassembled WGS sequence"/>
</dbReference>
<name>A0A6L5XNN0_9BACT</name>
<feature type="domain" description="EAL" evidence="1">
    <location>
        <begin position="460"/>
        <end position="714"/>
    </location>
</feature>
<dbReference type="Pfam" id="PF00990">
    <property type="entry name" value="GGDEF"/>
    <property type="match status" value="1"/>
</dbReference>
<dbReference type="SMART" id="SM00052">
    <property type="entry name" value="EAL"/>
    <property type="match status" value="1"/>
</dbReference>
<evidence type="ECO:0000313" key="4">
    <source>
        <dbReference type="Proteomes" id="UP000477488"/>
    </source>
</evidence>
<dbReference type="InterPro" id="IPR043128">
    <property type="entry name" value="Rev_trsase/Diguanyl_cyclase"/>
</dbReference>
<reference evidence="3 4" key="1">
    <citation type="submission" date="2019-09" db="EMBL/GenBank/DDBJ databases">
        <title>In-depth cultivation of the pig gut microbiome towards novel bacterial diversity and tailored functional studies.</title>
        <authorList>
            <person name="Wylensek D."/>
            <person name="Hitch T.C.A."/>
            <person name="Clavel T."/>
        </authorList>
    </citation>
    <scope>NUCLEOTIDE SEQUENCE [LARGE SCALE GENOMIC DNA]</scope>
    <source>
        <strain evidence="3 4">PG-178-WT-4</strain>
    </source>
</reference>
<dbReference type="Pfam" id="PF00563">
    <property type="entry name" value="EAL"/>
    <property type="match status" value="1"/>
</dbReference>
<accession>A0A6L5XNN0</accession>
<dbReference type="PANTHER" id="PTHR44757">
    <property type="entry name" value="DIGUANYLATE CYCLASE DGCP"/>
    <property type="match status" value="1"/>
</dbReference>
<dbReference type="PROSITE" id="PS50883">
    <property type="entry name" value="EAL"/>
    <property type="match status" value="1"/>
</dbReference>
<dbReference type="Gene3D" id="3.30.450.20">
    <property type="entry name" value="PAS domain"/>
    <property type="match status" value="2"/>
</dbReference>
<organism evidence="3 4">
    <name type="scientific">Desulfovibrio porci</name>
    <dbReference type="NCBI Taxonomy" id="2605782"/>
    <lineage>
        <taxon>Bacteria</taxon>
        <taxon>Pseudomonadati</taxon>
        <taxon>Thermodesulfobacteriota</taxon>
        <taxon>Desulfovibrionia</taxon>
        <taxon>Desulfovibrionales</taxon>
        <taxon>Desulfovibrionaceae</taxon>
        <taxon>Desulfovibrio</taxon>
    </lineage>
</organism>
<dbReference type="RefSeq" id="WP_154512685.1">
    <property type="nucleotide sequence ID" value="NZ_JAXELC010000005.1"/>
</dbReference>
<gene>
    <name evidence="3" type="ORF">FYJ44_12640</name>
</gene>
<feature type="domain" description="GGDEF" evidence="2">
    <location>
        <begin position="323"/>
        <end position="451"/>
    </location>
</feature>
<dbReference type="InterPro" id="IPR001610">
    <property type="entry name" value="PAC"/>
</dbReference>
<dbReference type="InterPro" id="IPR000160">
    <property type="entry name" value="GGDEF_dom"/>
</dbReference>
<evidence type="ECO:0000313" key="3">
    <source>
        <dbReference type="EMBL" id="MSS28858.1"/>
    </source>
</evidence>
<dbReference type="PROSITE" id="PS50887">
    <property type="entry name" value="GGDEF"/>
    <property type="match status" value="1"/>
</dbReference>
<evidence type="ECO:0000259" key="2">
    <source>
        <dbReference type="PROSITE" id="PS50887"/>
    </source>
</evidence>
<dbReference type="NCBIfam" id="TIGR00254">
    <property type="entry name" value="GGDEF"/>
    <property type="match status" value="1"/>
</dbReference>
<dbReference type="Gene3D" id="3.30.70.270">
    <property type="match status" value="1"/>
</dbReference>
<dbReference type="SMART" id="SM00267">
    <property type="entry name" value="GGDEF"/>
    <property type="match status" value="1"/>
</dbReference>
<dbReference type="SUPFAM" id="SSF55073">
    <property type="entry name" value="Nucleotide cyclase"/>
    <property type="match status" value="1"/>
</dbReference>
<keyword evidence="4" id="KW-1185">Reference proteome</keyword>
<dbReference type="SMART" id="SM00086">
    <property type="entry name" value="PAC"/>
    <property type="match status" value="2"/>
</dbReference>
<dbReference type="CDD" id="cd00130">
    <property type="entry name" value="PAS"/>
    <property type="match status" value="1"/>
</dbReference>
<proteinExistence type="predicted"/>
<sequence length="743" mass="85506">MKQRIQTSTGPALSPAADEVELARYTCVLRSIFDEIFEADFTADTYRLIHMGDVLFCPPPPGMGLADTLQAIARTLIEPEHQGTFLRLLNPAALRDEESLRQGYASGDVRKKCLDGRYRWARFTVFPLSDAGSGQSLHMVCVQDVDEQKRAAGLARENALLQRQRLDEMRYKTVLDHTNTLVFEWRARQPTYTSPHIPQLLAGNYNGRRLFDVWREDGVLFPEDGGAFNACLRELEQGASSGEMTVRLRRRDGRFIWCRVTYTCLTDPELGVRYIGTINDVDEVTLAMQALRFRAEYDPLTGAYNMQTFFEKAGELIRRSGDRPRHIVRFDVAGFKGINEMFGLEEGDRLLRAIAHLVREQIDKQRETFARLSGDVFVACLEGGRERVRRFVDWLSLQLREYTQSYRVMLFFGICPVEKRKTPVHVLCDWAHLALKTVKGSDLTNYAFYDGELRARLLDENNIKDQMHEALEKGQFVLYLQPKVEISTGRIVGAEALARWRHPTDGLILPGRFVPLFERNGFIVRFDEYIWEETCKMLRLWLDKGYRPTPVSINVSRMHFNDDNFCDKLLRLTGKYNLPRHLLELELTESAFFESEKTLIRVMKELQEQGFVFSMDDFGTGYSSLSTLRSLPFNIVKLDRTFISDGTDNERGQIVARNTITMARQLRMKIIAEGVETLEQAHFLLSIGCNYAQGYYYSRPVDPAEFEVLSFVQEKAFWVDPGIRSEARRLNLPLAPVSPVREY</sequence>
<dbReference type="SUPFAM" id="SSF141868">
    <property type="entry name" value="EAL domain-like"/>
    <property type="match status" value="1"/>
</dbReference>
<protein>
    <submittedName>
        <fullName evidence="3">Sensor domain-containing phosphodiesterase</fullName>
    </submittedName>
</protein>
<dbReference type="InterPro" id="IPR052155">
    <property type="entry name" value="Biofilm_reg_signaling"/>
</dbReference>
<dbReference type="InterPro" id="IPR000014">
    <property type="entry name" value="PAS"/>
</dbReference>
<evidence type="ECO:0000259" key="1">
    <source>
        <dbReference type="PROSITE" id="PS50883"/>
    </source>
</evidence>
<dbReference type="AlphaFoldDB" id="A0A6L5XNN0"/>
<dbReference type="InterPro" id="IPR001633">
    <property type="entry name" value="EAL_dom"/>
</dbReference>
<dbReference type="Gene3D" id="3.20.20.450">
    <property type="entry name" value="EAL domain"/>
    <property type="match status" value="1"/>
</dbReference>
<dbReference type="InterPro" id="IPR035965">
    <property type="entry name" value="PAS-like_dom_sf"/>
</dbReference>
<dbReference type="CDD" id="cd01948">
    <property type="entry name" value="EAL"/>
    <property type="match status" value="1"/>
</dbReference>